<dbReference type="EMBL" id="NDHI03003552">
    <property type="protein sequence ID" value="PNJ23524.1"/>
    <property type="molecule type" value="Genomic_DNA"/>
</dbReference>
<sequence>MGAAQHRVPAHGRGHRQHPSLLPWPLVGGEAQVATRDAAPPAPHGGRGSGGVSPRLECSGTIMAHCSLDLLTSDLPTSAS</sequence>
<protein>
    <submittedName>
        <fullName evidence="2">NELFA isoform 8</fullName>
    </submittedName>
</protein>
<name>A0A2J8SRX1_PONAB</name>
<feature type="region of interest" description="Disordered" evidence="1">
    <location>
        <begin position="1"/>
        <end position="55"/>
    </location>
</feature>
<reference evidence="2" key="1">
    <citation type="submission" date="2017-12" db="EMBL/GenBank/DDBJ databases">
        <title>High-resolution comparative analysis of great ape genomes.</title>
        <authorList>
            <person name="Pollen A."/>
            <person name="Hastie A."/>
            <person name="Hormozdiari F."/>
            <person name="Dougherty M."/>
            <person name="Liu R."/>
            <person name="Chaisson M."/>
            <person name="Hoppe E."/>
            <person name="Hill C."/>
            <person name="Pang A."/>
            <person name="Hillier L."/>
            <person name="Baker C."/>
            <person name="Armstrong J."/>
            <person name="Shendure J."/>
            <person name="Paten B."/>
            <person name="Wilson R."/>
            <person name="Chao H."/>
            <person name="Schneider V."/>
            <person name="Ventura M."/>
            <person name="Kronenberg Z."/>
            <person name="Murali S."/>
            <person name="Gordon D."/>
            <person name="Cantsilieris S."/>
            <person name="Munson K."/>
            <person name="Nelson B."/>
            <person name="Raja A."/>
            <person name="Underwood J."/>
            <person name="Diekhans M."/>
            <person name="Fiddes I."/>
            <person name="Haussler D."/>
            <person name="Eichler E."/>
        </authorList>
    </citation>
    <scope>NUCLEOTIDE SEQUENCE [LARGE SCALE GENOMIC DNA]</scope>
    <source>
        <strain evidence="2">Susie</strain>
    </source>
</reference>
<gene>
    <name evidence="2" type="ORF">CR201_G0040876</name>
</gene>
<evidence type="ECO:0000313" key="2">
    <source>
        <dbReference type="EMBL" id="PNJ23524.1"/>
    </source>
</evidence>
<evidence type="ECO:0000256" key="1">
    <source>
        <dbReference type="SAM" id="MobiDB-lite"/>
    </source>
</evidence>
<accession>A0A2J8SRX1</accession>
<dbReference type="AlphaFoldDB" id="A0A2J8SRX1"/>
<organism evidence="2">
    <name type="scientific">Pongo abelii</name>
    <name type="common">Sumatran orangutan</name>
    <name type="synonym">Pongo pygmaeus abelii</name>
    <dbReference type="NCBI Taxonomy" id="9601"/>
    <lineage>
        <taxon>Eukaryota</taxon>
        <taxon>Metazoa</taxon>
        <taxon>Chordata</taxon>
        <taxon>Craniata</taxon>
        <taxon>Vertebrata</taxon>
        <taxon>Euteleostomi</taxon>
        <taxon>Mammalia</taxon>
        <taxon>Eutheria</taxon>
        <taxon>Euarchontoglires</taxon>
        <taxon>Primates</taxon>
        <taxon>Haplorrhini</taxon>
        <taxon>Catarrhini</taxon>
        <taxon>Hominidae</taxon>
        <taxon>Pongo</taxon>
    </lineage>
</organism>
<proteinExistence type="predicted"/>
<comment type="caution">
    <text evidence="2">The sequence shown here is derived from an EMBL/GenBank/DDBJ whole genome shotgun (WGS) entry which is preliminary data.</text>
</comment>
<feature type="compositionally biased region" description="Basic residues" evidence="1">
    <location>
        <begin position="8"/>
        <end position="18"/>
    </location>
</feature>